<protein>
    <submittedName>
        <fullName evidence="1">RCG45335</fullName>
    </submittedName>
</protein>
<sequence length="84" mass="10290">MHFLLKSYHILHVVRNIRYHFATIFVFLISEINNKKQKNIAKWTLISGITVETREMKITLFDIRWEYVLWWFSFPVHCTVYVSK</sequence>
<dbReference type="AlphaFoldDB" id="A6K9A9"/>
<dbReference type="Proteomes" id="UP000234681">
    <property type="component" value="Chromosome 17"/>
</dbReference>
<accession>A6K9A9</accession>
<evidence type="ECO:0000313" key="2">
    <source>
        <dbReference type="Proteomes" id="UP000234681"/>
    </source>
</evidence>
<reference evidence="2" key="1">
    <citation type="submission" date="2005-09" db="EMBL/GenBank/DDBJ databases">
        <authorList>
            <person name="Mural R.J."/>
            <person name="Li P.W."/>
            <person name="Adams M.D."/>
            <person name="Amanatides P.G."/>
            <person name="Baden-Tillson H."/>
            <person name="Barnstead M."/>
            <person name="Chin S.H."/>
            <person name="Dew I."/>
            <person name="Evans C.A."/>
            <person name="Ferriera S."/>
            <person name="Flanigan M."/>
            <person name="Fosler C."/>
            <person name="Glodek A."/>
            <person name="Gu Z."/>
            <person name="Holt R.A."/>
            <person name="Jennings D."/>
            <person name="Kraft C.L."/>
            <person name="Lu F."/>
            <person name="Nguyen T."/>
            <person name="Nusskern D.R."/>
            <person name="Pfannkoch C.M."/>
            <person name="Sitter C."/>
            <person name="Sutton G.G."/>
            <person name="Venter J.C."/>
            <person name="Wang Z."/>
            <person name="Woodage T."/>
            <person name="Zheng X.H."/>
            <person name="Zhong F."/>
        </authorList>
    </citation>
    <scope>NUCLEOTIDE SEQUENCE [LARGE SCALE GENOMIC DNA]</scope>
    <source>
        <strain>BN</strain>
        <strain evidence="2">Sprague-Dawley</strain>
    </source>
</reference>
<name>A6K9A9_RAT</name>
<evidence type="ECO:0000313" key="1">
    <source>
        <dbReference type="EMBL" id="EDL87400.1"/>
    </source>
</evidence>
<dbReference type="EMBL" id="CH474030">
    <property type="protein sequence ID" value="EDL87400.1"/>
    <property type="molecule type" value="Genomic_DNA"/>
</dbReference>
<proteinExistence type="predicted"/>
<organism evidence="1 2">
    <name type="scientific">Rattus norvegicus</name>
    <name type="common">Rat</name>
    <dbReference type="NCBI Taxonomy" id="10116"/>
    <lineage>
        <taxon>Eukaryota</taxon>
        <taxon>Metazoa</taxon>
        <taxon>Chordata</taxon>
        <taxon>Craniata</taxon>
        <taxon>Vertebrata</taxon>
        <taxon>Euteleostomi</taxon>
        <taxon>Mammalia</taxon>
        <taxon>Eutheria</taxon>
        <taxon>Euarchontoglires</taxon>
        <taxon>Glires</taxon>
        <taxon>Rodentia</taxon>
        <taxon>Myomorpha</taxon>
        <taxon>Muroidea</taxon>
        <taxon>Muridae</taxon>
        <taxon>Murinae</taxon>
        <taxon>Rattus</taxon>
    </lineage>
</organism>
<gene>
    <name evidence="1" type="ORF">rCG_45335</name>
</gene>